<evidence type="ECO:0000313" key="16">
    <source>
        <dbReference type="EMBL" id="CAG2207992.1"/>
    </source>
</evidence>
<evidence type="ECO:0000256" key="2">
    <source>
        <dbReference type="ARBA" id="ARBA00004305"/>
    </source>
</evidence>
<feature type="domain" description="2',5'-phosphodiesterase 12-like N-terminal" evidence="15">
    <location>
        <begin position="118"/>
        <end position="218"/>
    </location>
</feature>
<keyword evidence="11" id="KW-0496">Mitochondrion</keyword>
<evidence type="ECO:0000259" key="14">
    <source>
        <dbReference type="Pfam" id="PF03372"/>
    </source>
</evidence>
<dbReference type="InterPro" id="IPR005135">
    <property type="entry name" value="Endo/exonuclease/phosphatase"/>
</dbReference>
<name>A0A8S3RF75_MYTED</name>
<keyword evidence="8" id="KW-0269">Exonuclease</keyword>
<dbReference type="InterPro" id="IPR036691">
    <property type="entry name" value="Endo/exonu/phosph_ase_sf"/>
</dbReference>
<organism evidence="16 17">
    <name type="scientific">Mytilus edulis</name>
    <name type="common">Blue mussel</name>
    <dbReference type="NCBI Taxonomy" id="6550"/>
    <lineage>
        <taxon>Eukaryota</taxon>
        <taxon>Metazoa</taxon>
        <taxon>Spiralia</taxon>
        <taxon>Lophotrochozoa</taxon>
        <taxon>Mollusca</taxon>
        <taxon>Bivalvia</taxon>
        <taxon>Autobranchia</taxon>
        <taxon>Pteriomorphia</taxon>
        <taxon>Mytilida</taxon>
        <taxon>Mytiloidea</taxon>
        <taxon>Mytilidae</taxon>
        <taxon>Mytilinae</taxon>
        <taxon>Mytilus</taxon>
    </lineage>
</organism>
<dbReference type="EMBL" id="CAJPWZ010001098">
    <property type="protein sequence ID" value="CAG2207992.1"/>
    <property type="molecule type" value="Genomic_DNA"/>
</dbReference>
<dbReference type="SUPFAM" id="SSF56219">
    <property type="entry name" value="DNase I-like"/>
    <property type="match status" value="1"/>
</dbReference>
<feature type="domain" description="Endonuclease/exonuclease/phosphatase" evidence="14">
    <location>
        <begin position="246"/>
        <end position="549"/>
    </location>
</feature>
<dbReference type="GO" id="GO:0004535">
    <property type="term" value="F:poly(A)-specific ribonuclease activity"/>
    <property type="evidence" value="ECO:0007669"/>
    <property type="project" value="UniProtKB-ARBA"/>
</dbReference>
<keyword evidence="4" id="KW-0507">mRNA processing</keyword>
<dbReference type="FunFam" id="3.60.10.10:FF:000018">
    <property type="entry name" value="2',5'-phosphodiesterase 12"/>
    <property type="match status" value="1"/>
</dbReference>
<keyword evidence="3" id="KW-0597">Phosphoprotein</keyword>
<dbReference type="Gene3D" id="3.60.10.10">
    <property type="entry name" value="Endonuclease/exonuclease/phosphatase"/>
    <property type="match status" value="1"/>
</dbReference>
<protein>
    <recommendedName>
        <fullName evidence="12">2',5'-phosphodiesterase 12</fullName>
    </recommendedName>
    <alternativeName>
        <fullName evidence="13">Mitochondrial deadenylase</fullName>
    </alternativeName>
</protein>
<evidence type="ECO:0000256" key="12">
    <source>
        <dbReference type="ARBA" id="ARBA00072755"/>
    </source>
</evidence>
<keyword evidence="5" id="KW-0540">Nuclease</keyword>
<evidence type="ECO:0000259" key="15">
    <source>
        <dbReference type="Pfam" id="PF21171"/>
    </source>
</evidence>
<evidence type="ECO:0000256" key="10">
    <source>
        <dbReference type="ARBA" id="ARBA00022946"/>
    </source>
</evidence>
<proteinExistence type="predicted"/>
<reference evidence="16" key="1">
    <citation type="submission" date="2021-03" db="EMBL/GenBank/DDBJ databases">
        <authorList>
            <person name="Bekaert M."/>
        </authorList>
    </citation>
    <scope>NUCLEOTIDE SEQUENCE</scope>
</reference>
<keyword evidence="10" id="KW-0809">Transit peptide</keyword>
<dbReference type="GO" id="GO:0000288">
    <property type="term" value="P:nuclear-transcribed mRNA catabolic process, deadenylation-dependent decay"/>
    <property type="evidence" value="ECO:0007669"/>
    <property type="project" value="TreeGrafter"/>
</dbReference>
<dbReference type="PANTHER" id="PTHR12121">
    <property type="entry name" value="CARBON CATABOLITE REPRESSOR PROTEIN 4"/>
    <property type="match status" value="1"/>
</dbReference>
<dbReference type="GO" id="GO:0005759">
    <property type="term" value="C:mitochondrial matrix"/>
    <property type="evidence" value="ECO:0007669"/>
    <property type="project" value="UniProtKB-SubCell"/>
</dbReference>
<dbReference type="InterPro" id="IPR050410">
    <property type="entry name" value="CCR4/nocturin_mRNA_transcr"/>
</dbReference>
<evidence type="ECO:0000256" key="4">
    <source>
        <dbReference type="ARBA" id="ARBA00022664"/>
    </source>
</evidence>
<keyword evidence="17" id="KW-1185">Reference proteome</keyword>
<keyword evidence="9" id="KW-0460">Magnesium</keyword>
<evidence type="ECO:0000256" key="3">
    <source>
        <dbReference type="ARBA" id="ARBA00022553"/>
    </source>
</evidence>
<dbReference type="OrthoDB" id="412787at2759"/>
<comment type="cofactor">
    <cofactor evidence="1">
        <name>Mg(2+)</name>
        <dbReference type="ChEBI" id="CHEBI:18420"/>
    </cofactor>
</comment>
<evidence type="ECO:0000313" key="17">
    <source>
        <dbReference type="Proteomes" id="UP000683360"/>
    </source>
</evidence>
<dbReference type="PANTHER" id="PTHR12121:SF37">
    <property type="entry name" value="2',5'-PHOSPHODIESTERASE 12"/>
    <property type="match status" value="1"/>
</dbReference>
<dbReference type="GO" id="GO:0046872">
    <property type="term" value="F:metal ion binding"/>
    <property type="evidence" value="ECO:0007669"/>
    <property type="project" value="UniProtKB-KW"/>
</dbReference>
<evidence type="ECO:0000256" key="5">
    <source>
        <dbReference type="ARBA" id="ARBA00022722"/>
    </source>
</evidence>
<comment type="subcellular location">
    <subcellularLocation>
        <location evidence="2">Mitochondrion matrix</location>
    </subcellularLocation>
</comment>
<comment type="caution">
    <text evidence="16">The sequence shown here is derived from an EMBL/GenBank/DDBJ whole genome shotgun (WGS) entry which is preliminary data.</text>
</comment>
<dbReference type="Pfam" id="PF03372">
    <property type="entry name" value="Exo_endo_phos"/>
    <property type="match status" value="1"/>
</dbReference>
<dbReference type="AlphaFoldDB" id="A0A8S3RF75"/>
<evidence type="ECO:0000256" key="13">
    <source>
        <dbReference type="ARBA" id="ARBA00083541"/>
    </source>
</evidence>
<evidence type="ECO:0000256" key="8">
    <source>
        <dbReference type="ARBA" id="ARBA00022839"/>
    </source>
</evidence>
<accession>A0A8S3RF75</accession>
<evidence type="ECO:0000256" key="1">
    <source>
        <dbReference type="ARBA" id="ARBA00001946"/>
    </source>
</evidence>
<evidence type="ECO:0000256" key="9">
    <source>
        <dbReference type="ARBA" id="ARBA00022842"/>
    </source>
</evidence>
<dbReference type="InterPro" id="IPR048821">
    <property type="entry name" value="PDE12-like_N"/>
</dbReference>
<dbReference type="Proteomes" id="UP000683360">
    <property type="component" value="Unassembled WGS sequence"/>
</dbReference>
<keyword evidence="7 16" id="KW-0378">Hydrolase</keyword>
<keyword evidence="6" id="KW-0479">Metal-binding</keyword>
<dbReference type="GO" id="GO:0006397">
    <property type="term" value="P:mRNA processing"/>
    <property type="evidence" value="ECO:0007669"/>
    <property type="project" value="UniProtKB-KW"/>
</dbReference>
<evidence type="ECO:0000256" key="7">
    <source>
        <dbReference type="ARBA" id="ARBA00022801"/>
    </source>
</evidence>
<dbReference type="Pfam" id="PF21171">
    <property type="entry name" value="PDE12-like_N"/>
    <property type="match status" value="1"/>
</dbReference>
<gene>
    <name evidence="16" type="ORF">MEDL_22233</name>
</gene>
<sequence length="563" mass="64099">MEGVFVRCVPEEERMQITVNYKHEGGPCKTVNLERIQVEEVGKTIERLKASMLKKLSKKKKRKKQETADSTEEPDLKIWLTVKEKLIENEATPINQTFVEGAVLHIEDQLLPVEINVPVITALVLPTNIMVGFPIYPKIHAEFCDLLKSTFIWYRYKSVDDESQKKKKTKEVWDKVSEGFSYTPTISDLGNKLKLTCVPRLGHRSGEEFNSLSKCDVEAGPGVCPFESRHLYTQNTLEDDGIRVVSYNILADIYADSDYSRTVLFPYCPPYALAIDYRKSFTKKEIIGYNSDLICLQEVDRKVFINDLLPAFDSLGYSGVLQEKGGQTHEGEATFYRNSKFRQVEDCSIEIRKAVNDDDKYNDIKHIVSTNETLKQEMDTRGTIVLVLESVVNPGCRLCVANTHLYFHPKACCIRSLQTVAIIRHLQDVIQKQTVEGYKVSSIFCGDFNCSPKGGAYEFITKKHLGPDNYSWNNNPNFALEGVSFSHELDLKNSCGIVEYTNYAGNFHEQLDYIFIDSTMDVICVIPMPEHCEVKQHIALPSVVFPSDHIAQICDLKWTSLFE</sequence>
<evidence type="ECO:0000256" key="6">
    <source>
        <dbReference type="ARBA" id="ARBA00022723"/>
    </source>
</evidence>
<evidence type="ECO:0000256" key="11">
    <source>
        <dbReference type="ARBA" id="ARBA00023128"/>
    </source>
</evidence>